<name>A0A9D3XW47_9SAUR</name>
<dbReference type="Proteomes" id="UP000827986">
    <property type="component" value="Unassembled WGS sequence"/>
</dbReference>
<keyword evidence="1" id="KW-0732">Signal</keyword>
<evidence type="ECO:0000313" key="3">
    <source>
        <dbReference type="Proteomes" id="UP000827986"/>
    </source>
</evidence>
<evidence type="ECO:0000256" key="1">
    <source>
        <dbReference type="SAM" id="SignalP"/>
    </source>
</evidence>
<keyword evidence="3" id="KW-1185">Reference proteome</keyword>
<proteinExistence type="predicted"/>
<comment type="caution">
    <text evidence="2">The sequence shown here is derived from an EMBL/GenBank/DDBJ whole genome shotgun (WGS) entry which is preliminary data.</text>
</comment>
<sequence length="51" mass="5600">MGRQSLRWGILLLAALASLKGEKLPNCEDARKVFQLRQIGPAKGLPETPRA</sequence>
<dbReference type="AlphaFoldDB" id="A0A9D3XW47"/>
<feature type="signal peptide" evidence="1">
    <location>
        <begin position="1"/>
        <end position="21"/>
    </location>
</feature>
<evidence type="ECO:0000313" key="2">
    <source>
        <dbReference type="EMBL" id="KAH1187147.1"/>
    </source>
</evidence>
<gene>
    <name evidence="2" type="ORF">KIL84_019896</name>
</gene>
<feature type="chain" id="PRO_5038417480" evidence="1">
    <location>
        <begin position="22"/>
        <end position="51"/>
    </location>
</feature>
<feature type="non-terminal residue" evidence="2">
    <location>
        <position position="51"/>
    </location>
</feature>
<dbReference type="EMBL" id="JAHDVG010000463">
    <property type="protein sequence ID" value="KAH1187147.1"/>
    <property type="molecule type" value="Genomic_DNA"/>
</dbReference>
<accession>A0A9D3XW47</accession>
<reference evidence="2" key="1">
    <citation type="submission" date="2021-09" db="EMBL/GenBank/DDBJ databases">
        <title>The genome of Mauremys mutica provides insights into the evolution of semi-aquatic lifestyle.</title>
        <authorList>
            <person name="Gong S."/>
            <person name="Gao Y."/>
        </authorList>
    </citation>
    <scope>NUCLEOTIDE SEQUENCE</scope>
    <source>
        <strain evidence="2">MM-2020</strain>
        <tissue evidence="2">Muscle</tissue>
    </source>
</reference>
<protein>
    <submittedName>
        <fullName evidence="2">Uncharacterized protein</fullName>
    </submittedName>
</protein>
<organism evidence="2 3">
    <name type="scientific">Mauremys mutica</name>
    <name type="common">yellowpond turtle</name>
    <dbReference type="NCBI Taxonomy" id="74926"/>
    <lineage>
        <taxon>Eukaryota</taxon>
        <taxon>Metazoa</taxon>
        <taxon>Chordata</taxon>
        <taxon>Craniata</taxon>
        <taxon>Vertebrata</taxon>
        <taxon>Euteleostomi</taxon>
        <taxon>Archelosauria</taxon>
        <taxon>Testudinata</taxon>
        <taxon>Testudines</taxon>
        <taxon>Cryptodira</taxon>
        <taxon>Durocryptodira</taxon>
        <taxon>Testudinoidea</taxon>
        <taxon>Geoemydidae</taxon>
        <taxon>Geoemydinae</taxon>
        <taxon>Mauremys</taxon>
    </lineage>
</organism>